<evidence type="ECO:0000313" key="2">
    <source>
        <dbReference type="Proteomes" id="UP000626109"/>
    </source>
</evidence>
<evidence type="ECO:0000313" key="1">
    <source>
        <dbReference type="EMBL" id="CAE8742126.1"/>
    </source>
</evidence>
<protein>
    <submittedName>
        <fullName evidence="1">Uncharacterized protein</fullName>
    </submittedName>
</protein>
<organism evidence="1 2">
    <name type="scientific">Polarella glacialis</name>
    <name type="common">Dinoflagellate</name>
    <dbReference type="NCBI Taxonomy" id="89957"/>
    <lineage>
        <taxon>Eukaryota</taxon>
        <taxon>Sar</taxon>
        <taxon>Alveolata</taxon>
        <taxon>Dinophyceae</taxon>
        <taxon>Suessiales</taxon>
        <taxon>Suessiaceae</taxon>
        <taxon>Polarella</taxon>
    </lineage>
</organism>
<name>A0A813LX83_POLGL</name>
<dbReference type="AlphaFoldDB" id="A0A813LX83"/>
<reference evidence="1" key="1">
    <citation type="submission" date="2021-02" db="EMBL/GenBank/DDBJ databases">
        <authorList>
            <person name="Dougan E. K."/>
            <person name="Rhodes N."/>
            <person name="Thang M."/>
            <person name="Chan C."/>
        </authorList>
    </citation>
    <scope>NUCLEOTIDE SEQUENCE</scope>
</reference>
<feature type="non-terminal residue" evidence="1">
    <location>
        <position position="1"/>
    </location>
</feature>
<accession>A0A813LX83</accession>
<dbReference type="EMBL" id="CAJNNW010037476">
    <property type="protein sequence ID" value="CAE8742126.1"/>
    <property type="molecule type" value="Genomic_DNA"/>
</dbReference>
<gene>
    <name evidence="1" type="ORF">PGLA2088_LOCUS50825</name>
</gene>
<dbReference type="Proteomes" id="UP000626109">
    <property type="component" value="Unassembled WGS sequence"/>
</dbReference>
<proteinExistence type="predicted"/>
<feature type="non-terminal residue" evidence="1">
    <location>
        <position position="81"/>
    </location>
</feature>
<comment type="caution">
    <text evidence="1">The sequence shown here is derived from an EMBL/GenBank/DDBJ whole genome shotgun (WGS) entry which is preliminary data.</text>
</comment>
<sequence length="81" mass="9032">LEASLFEKRLKLSALRINSRDCARVLKCSKLAPAVFRHRGVRNVVEDPSGDAGKRLILLGEGFRPDGSEELLSTDVWKLVQ</sequence>